<dbReference type="RefSeq" id="WP_125642113.1">
    <property type="nucleotide sequence ID" value="NZ_JBHSSJ010000010.1"/>
</dbReference>
<accession>A0ABW1TP20</accession>
<evidence type="ECO:0000256" key="1">
    <source>
        <dbReference type="SAM" id="MobiDB-lite"/>
    </source>
</evidence>
<proteinExistence type="predicted"/>
<gene>
    <name evidence="4" type="ORF">ACFQET_08135</name>
</gene>
<keyword evidence="2" id="KW-1133">Transmembrane helix</keyword>
<evidence type="ECO:0000256" key="2">
    <source>
        <dbReference type="SAM" id="Phobius"/>
    </source>
</evidence>
<feature type="region of interest" description="Disordered" evidence="1">
    <location>
        <begin position="42"/>
        <end position="109"/>
    </location>
</feature>
<name>A0ABW1TP20_9LACO</name>
<evidence type="ECO:0000313" key="5">
    <source>
        <dbReference type="Proteomes" id="UP001596191"/>
    </source>
</evidence>
<feature type="transmembrane region" description="Helical" evidence="2">
    <location>
        <begin position="113"/>
        <end position="134"/>
    </location>
</feature>
<evidence type="ECO:0000256" key="3">
    <source>
        <dbReference type="SAM" id="SignalP"/>
    </source>
</evidence>
<evidence type="ECO:0000313" key="4">
    <source>
        <dbReference type="EMBL" id="MFC6275477.1"/>
    </source>
</evidence>
<organism evidence="4 5">
    <name type="scientific">Levilactobacillus tangyuanensis</name>
    <dbReference type="NCBI Taxonomy" id="2486021"/>
    <lineage>
        <taxon>Bacteria</taxon>
        <taxon>Bacillati</taxon>
        <taxon>Bacillota</taxon>
        <taxon>Bacilli</taxon>
        <taxon>Lactobacillales</taxon>
        <taxon>Lactobacillaceae</taxon>
        <taxon>Levilactobacillus</taxon>
    </lineage>
</organism>
<protein>
    <submittedName>
        <fullName evidence="4">LPXTG cell wall anchor domain-containing protein</fullName>
    </submittedName>
</protein>
<feature type="compositionally biased region" description="Polar residues" evidence="1">
    <location>
        <begin position="92"/>
        <end position="109"/>
    </location>
</feature>
<keyword evidence="2" id="KW-0472">Membrane</keyword>
<reference evidence="5" key="1">
    <citation type="journal article" date="2019" name="Int. J. Syst. Evol. Microbiol.">
        <title>The Global Catalogue of Microorganisms (GCM) 10K type strain sequencing project: providing services to taxonomists for standard genome sequencing and annotation.</title>
        <authorList>
            <consortium name="The Broad Institute Genomics Platform"/>
            <consortium name="The Broad Institute Genome Sequencing Center for Infectious Disease"/>
            <person name="Wu L."/>
            <person name="Ma J."/>
        </authorList>
    </citation>
    <scope>NUCLEOTIDE SEQUENCE [LARGE SCALE GENOMIC DNA]</scope>
    <source>
        <strain evidence="5">CCM 8907</strain>
    </source>
</reference>
<keyword evidence="3" id="KW-0732">Signal</keyword>
<dbReference type="Proteomes" id="UP001596191">
    <property type="component" value="Unassembled WGS sequence"/>
</dbReference>
<feature type="chain" id="PRO_5046007271" evidence="3">
    <location>
        <begin position="27"/>
        <end position="142"/>
    </location>
</feature>
<keyword evidence="2" id="KW-0812">Transmembrane</keyword>
<dbReference type="NCBIfam" id="TIGR01167">
    <property type="entry name" value="LPXTG_anchor"/>
    <property type="match status" value="1"/>
</dbReference>
<dbReference type="EMBL" id="JBHSSJ010000010">
    <property type="protein sequence ID" value="MFC6275477.1"/>
    <property type="molecule type" value="Genomic_DNA"/>
</dbReference>
<feature type="signal peptide" evidence="3">
    <location>
        <begin position="1"/>
        <end position="26"/>
    </location>
</feature>
<keyword evidence="5" id="KW-1185">Reference proteome</keyword>
<sequence>MQLGKRMLLILGLLIVGWGAPTTAHAASQSAGDVQQGHYSVTLKPTANSGSDGNLVGGGDGDLVSPGGDSNGSNNHQKPTTTATSGGDGDTVNGQSTQHHSGLTGRLPQTSETWFGIGTMTGIILLLLIWIVVLTRRRKAHN</sequence>
<comment type="caution">
    <text evidence="4">The sequence shown here is derived from an EMBL/GenBank/DDBJ whole genome shotgun (WGS) entry which is preliminary data.</text>
</comment>